<evidence type="ECO:0000256" key="9">
    <source>
        <dbReference type="SAM" id="Phobius"/>
    </source>
</evidence>
<feature type="transmembrane region" description="Helical" evidence="9">
    <location>
        <begin position="227"/>
        <end position="251"/>
    </location>
</feature>
<dbReference type="Pfam" id="PF00001">
    <property type="entry name" value="7tm_1"/>
    <property type="match status" value="1"/>
</dbReference>
<gene>
    <name evidence="11" type="ORF">XAT740_LOCUS51556</name>
</gene>
<sequence length="327" mass="37252">MSTSIITTLTLLGQKIMIYCGTPLFIAGMAGGLFLITVLLSLKTFRESSCAFYLTIMSIVNVGQLLTGLLSRLMISGFAIDWTETVLFYCKIRLFIANICAQTSLTCLCLAVVDQYLATCSRPQWQRWSNIKLARTLTICFIIFWVLIDIPYIVFFNQVYSPTTNKMTCMATNPIFSAYRIYFVAPVVLGFLPIFTSSTFGIMAYCNVQSLSYRTVPLVRRELDKQLTTIVLVQIPFLILSILPYTIMNILTSRQEWVSDKILWAYIQFGSTISLVLFYVYYSSPFYVCISASERFRRQFLFVIKRSFCLKIAPMNGPPTTQIAPEQ</sequence>
<reference evidence="11" key="1">
    <citation type="submission" date="2021-02" db="EMBL/GenBank/DDBJ databases">
        <authorList>
            <person name="Nowell W R."/>
        </authorList>
    </citation>
    <scope>NUCLEOTIDE SEQUENCE</scope>
</reference>
<keyword evidence="5" id="KW-0297">G-protein coupled receptor</keyword>
<evidence type="ECO:0000256" key="3">
    <source>
        <dbReference type="ARBA" id="ARBA00022692"/>
    </source>
</evidence>
<dbReference type="PROSITE" id="PS50262">
    <property type="entry name" value="G_PROTEIN_RECEP_F1_2"/>
    <property type="match status" value="1"/>
</dbReference>
<evidence type="ECO:0000313" key="11">
    <source>
        <dbReference type="EMBL" id="CAF1630407.1"/>
    </source>
</evidence>
<dbReference type="SUPFAM" id="SSF81321">
    <property type="entry name" value="Family A G protein-coupled receptor-like"/>
    <property type="match status" value="1"/>
</dbReference>
<keyword evidence="3 9" id="KW-0812">Transmembrane</keyword>
<dbReference type="AlphaFoldDB" id="A0A816CZ18"/>
<dbReference type="Proteomes" id="UP000663828">
    <property type="component" value="Unassembled WGS sequence"/>
</dbReference>
<dbReference type="PANTHER" id="PTHR24229:SF40">
    <property type="entry name" value="ALLATOSTATIN C RECEPTOR 1-RELATED"/>
    <property type="match status" value="1"/>
</dbReference>
<organism evidence="11 12">
    <name type="scientific">Adineta ricciae</name>
    <name type="common">Rotifer</name>
    <dbReference type="NCBI Taxonomy" id="249248"/>
    <lineage>
        <taxon>Eukaryota</taxon>
        <taxon>Metazoa</taxon>
        <taxon>Spiralia</taxon>
        <taxon>Gnathifera</taxon>
        <taxon>Rotifera</taxon>
        <taxon>Eurotatoria</taxon>
        <taxon>Bdelloidea</taxon>
        <taxon>Adinetida</taxon>
        <taxon>Adinetidae</taxon>
        <taxon>Adineta</taxon>
    </lineage>
</organism>
<feature type="transmembrane region" description="Helical" evidence="9">
    <location>
        <begin position="95"/>
        <end position="117"/>
    </location>
</feature>
<evidence type="ECO:0000259" key="10">
    <source>
        <dbReference type="PROSITE" id="PS50262"/>
    </source>
</evidence>
<feature type="transmembrane region" description="Helical" evidence="9">
    <location>
        <begin position="180"/>
        <end position="206"/>
    </location>
</feature>
<keyword evidence="6 9" id="KW-0472">Membrane</keyword>
<evidence type="ECO:0000256" key="7">
    <source>
        <dbReference type="ARBA" id="ARBA00023170"/>
    </source>
</evidence>
<feature type="domain" description="G-protein coupled receptors family 1 profile" evidence="10">
    <location>
        <begin position="31"/>
        <end position="281"/>
    </location>
</feature>
<evidence type="ECO:0000256" key="8">
    <source>
        <dbReference type="ARBA" id="ARBA00023224"/>
    </source>
</evidence>
<evidence type="ECO:0000313" key="12">
    <source>
        <dbReference type="Proteomes" id="UP000663828"/>
    </source>
</evidence>
<evidence type="ECO:0000256" key="4">
    <source>
        <dbReference type="ARBA" id="ARBA00022989"/>
    </source>
</evidence>
<protein>
    <recommendedName>
        <fullName evidence="10">G-protein coupled receptors family 1 profile domain-containing protein</fullName>
    </recommendedName>
</protein>
<dbReference type="GO" id="GO:0005886">
    <property type="term" value="C:plasma membrane"/>
    <property type="evidence" value="ECO:0007669"/>
    <property type="project" value="UniProtKB-SubCell"/>
</dbReference>
<evidence type="ECO:0000256" key="5">
    <source>
        <dbReference type="ARBA" id="ARBA00023040"/>
    </source>
</evidence>
<feature type="transmembrane region" description="Helical" evidence="9">
    <location>
        <begin position="137"/>
        <end position="160"/>
    </location>
</feature>
<dbReference type="InterPro" id="IPR017452">
    <property type="entry name" value="GPCR_Rhodpsn_7TM"/>
</dbReference>
<evidence type="ECO:0000256" key="6">
    <source>
        <dbReference type="ARBA" id="ARBA00023136"/>
    </source>
</evidence>
<feature type="transmembrane region" description="Helical" evidence="9">
    <location>
        <begin position="16"/>
        <end position="40"/>
    </location>
</feature>
<keyword evidence="12" id="KW-1185">Reference proteome</keyword>
<dbReference type="GO" id="GO:0042277">
    <property type="term" value="F:peptide binding"/>
    <property type="evidence" value="ECO:0007669"/>
    <property type="project" value="TreeGrafter"/>
</dbReference>
<dbReference type="Gene3D" id="1.20.1070.10">
    <property type="entry name" value="Rhodopsin 7-helix transmembrane proteins"/>
    <property type="match status" value="1"/>
</dbReference>
<keyword evidence="2" id="KW-1003">Cell membrane</keyword>
<dbReference type="EMBL" id="CAJNOR010008230">
    <property type="protein sequence ID" value="CAF1630407.1"/>
    <property type="molecule type" value="Genomic_DNA"/>
</dbReference>
<dbReference type="PANTHER" id="PTHR24229">
    <property type="entry name" value="NEUROPEPTIDES RECEPTOR"/>
    <property type="match status" value="1"/>
</dbReference>
<accession>A0A816CZ18</accession>
<feature type="transmembrane region" description="Helical" evidence="9">
    <location>
        <begin position="263"/>
        <end position="282"/>
    </location>
</feature>
<feature type="transmembrane region" description="Helical" evidence="9">
    <location>
        <begin position="52"/>
        <end position="75"/>
    </location>
</feature>
<proteinExistence type="predicted"/>
<name>A0A816CZ18_ADIRI</name>
<dbReference type="InterPro" id="IPR000276">
    <property type="entry name" value="GPCR_Rhodpsn"/>
</dbReference>
<keyword evidence="4 9" id="KW-1133">Transmembrane helix</keyword>
<dbReference type="GO" id="GO:0004930">
    <property type="term" value="F:G protein-coupled receptor activity"/>
    <property type="evidence" value="ECO:0007669"/>
    <property type="project" value="UniProtKB-KW"/>
</dbReference>
<evidence type="ECO:0000256" key="1">
    <source>
        <dbReference type="ARBA" id="ARBA00004651"/>
    </source>
</evidence>
<keyword evidence="7" id="KW-0675">Receptor</keyword>
<comment type="caution">
    <text evidence="11">The sequence shown here is derived from an EMBL/GenBank/DDBJ whole genome shotgun (WGS) entry which is preliminary data.</text>
</comment>
<evidence type="ECO:0000256" key="2">
    <source>
        <dbReference type="ARBA" id="ARBA00022475"/>
    </source>
</evidence>
<comment type="subcellular location">
    <subcellularLocation>
        <location evidence="1">Cell membrane</location>
        <topology evidence="1">Multi-pass membrane protein</topology>
    </subcellularLocation>
</comment>
<keyword evidence="8" id="KW-0807">Transducer</keyword>
<dbReference type="GO" id="GO:0043005">
    <property type="term" value="C:neuron projection"/>
    <property type="evidence" value="ECO:0007669"/>
    <property type="project" value="TreeGrafter"/>
</dbReference>